<dbReference type="SMART" id="SM00382">
    <property type="entry name" value="AAA"/>
    <property type="match status" value="1"/>
</dbReference>
<dbReference type="PROSITE" id="PS50893">
    <property type="entry name" value="ABC_TRANSPORTER_2"/>
    <property type="match status" value="1"/>
</dbReference>
<dbReference type="AlphaFoldDB" id="A0A3S3T009"/>
<feature type="transmembrane region" description="Helical" evidence="8">
    <location>
        <begin position="225"/>
        <end position="246"/>
    </location>
</feature>
<sequence>MALSVLSSLSVLASLFALALAIRAMIETDQAWPSREILAAVCFTVIAYVLRLRSFAKSHRAAFRLETILRTQLSEHLAHVSMGYIQQTGASKLSKVIQDDVKELHVFVADSTPLYARAYAAPIMTLLGLLILDWRLAAVTVGLLISGFIVLGVARKDHGDLSKRYMETREQVSAAVVEYVQAMPVVRTFDTGSSTFGRYYQALEAYREVVVSWYQSVSFSSRFSIALLNPMPTLVLLLWSGAWLFWHHDLEFSTWLATLLIGTGMAESMMPLISLQHLIGKAKISIARINEVLGEKTLSQPEHESVPQGHDICFDNISFRYDEVSDYVLRDVSFTVADGTITALVGASGAGKTTIARLLPRFWDVSQGAITIGGVDVRDLTSESLMKYVAFVFQDTFLFAESVADNIRLGNPGATMQDVIEAAKVAQAHEFIMQLPNGYETCAGERGAFLSGGQKQRITIARAVLQDRPILVLDEATAFADPENEAAIVEALAALMKGKTVIMVAHRLTTIKDADQILVFDDGSLVESGQHNDLILNKGTYARLWDSYEQAQSWALNQEELSRKDGNINAIPEQRLVSEISAVSDNQLKGEMR</sequence>
<dbReference type="GO" id="GO:0016887">
    <property type="term" value="F:ATP hydrolysis activity"/>
    <property type="evidence" value="ECO:0007669"/>
    <property type="project" value="InterPro"/>
</dbReference>
<dbReference type="Gene3D" id="1.20.1560.10">
    <property type="entry name" value="ABC transporter type 1, transmembrane domain"/>
    <property type="match status" value="1"/>
</dbReference>
<dbReference type="GO" id="GO:0005886">
    <property type="term" value="C:plasma membrane"/>
    <property type="evidence" value="ECO:0007669"/>
    <property type="project" value="UniProtKB-SubCell"/>
</dbReference>
<keyword evidence="4" id="KW-0547">Nucleotide-binding</keyword>
<comment type="caution">
    <text evidence="11">The sequence shown here is derived from an EMBL/GenBank/DDBJ whole genome shotgun (WGS) entry which is preliminary data.</text>
</comment>
<dbReference type="Proteomes" id="UP000287563">
    <property type="component" value="Unassembled WGS sequence"/>
</dbReference>
<evidence type="ECO:0000256" key="6">
    <source>
        <dbReference type="ARBA" id="ARBA00022989"/>
    </source>
</evidence>
<dbReference type="InterPro" id="IPR036640">
    <property type="entry name" value="ABC1_TM_sf"/>
</dbReference>
<dbReference type="EMBL" id="RJLM01000003">
    <property type="protein sequence ID" value="RWX55898.1"/>
    <property type="molecule type" value="Genomic_DNA"/>
</dbReference>
<dbReference type="Pfam" id="PF00664">
    <property type="entry name" value="ABC_membrane"/>
    <property type="match status" value="1"/>
</dbReference>
<dbReference type="GO" id="GO:0140359">
    <property type="term" value="F:ABC-type transporter activity"/>
    <property type="evidence" value="ECO:0007669"/>
    <property type="project" value="InterPro"/>
</dbReference>
<feature type="domain" description="ABC transporter" evidence="9">
    <location>
        <begin position="312"/>
        <end position="547"/>
    </location>
</feature>
<dbReference type="SUPFAM" id="SSF90123">
    <property type="entry name" value="ABC transporter transmembrane region"/>
    <property type="match status" value="1"/>
</dbReference>
<evidence type="ECO:0000259" key="9">
    <source>
        <dbReference type="PROSITE" id="PS50893"/>
    </source>
</evidence>
<gene>
    <name evidence="11" type="ORF">EDI28_09920</name>
</gene>
<evidence type="ECO:0000256" key="7">
    <source>
        <dbReference type="ARBA" id="ARBA00023136"/>
    </source>
</evidence>
<dbReference type="GO" id="GO:0034040">
    <property type="term" value="F:ATPase-coupled lipid transmembrane transporter activity"/>
    <property type="evidence" value="ECO:0007669"/>
    <property type="project" value="TreeGrafter"/>
</dbReference>
<feature type="transmembrane region" description="Helical" evidence="8">
    <location>
        <begin position="114"/>
        <end position="131"/>
    </location>
</feature>
<dbReference type="InterPro" id="IPR017871">
    <property type="entry name" value="ABC_transporter-like_CS"/>
</dbReference>
<keyword evidence="7 8" id="KW-0472">Membrane</keyword>
<evidence type="ECO:0000259" key="10">
    <source>
        <dbReference type="PROSITE" id="PS50929"/>
    </source>
</evidence>
<dbReference type="PANTHER" id="PTHR24221">
    <property type="entry name" value="ATP-BINDING CASSETTE SUB-FAMILY B"/>
    <property type="match status" value="1"/>
</dbReference>
<proteinExistence type="predicted"/>
<comment type="subcellular location">
    <subcellularLocation>
        <location evidence="1">Cell membrane</location>
        <topology evidence="1">Multi-pass membrane protein</topology>
    </subcellularLocation>
</comment>
<keyword evidence="2" id="KW-0813">Transport</keyword>
<evidence type="ECO:0000313" key="11">
    <source>
        <dbReference type="EMBL" id="RWX55898.1"/>
    </source>
</evidence>
<dbReference type="Pfam" id="PF00005">
    <property type="entry name" value="ABC_tran"/>
    <property type="match status" value="1"/>
</dbReference>
<evidence type="ECO:0000256" key="5">
    <source>
        <dbReference type="ARBA" id="ARBA00022840"/>
    </source>
</evidence>
<evidence type="ECO:0000256" key="4">
    <source>
        <dbReference type="ARBA" id="ARBA00022741"/>
    </source>
</evidence>
<dbReference type="Gene3D" id="3.40.50.300">
    <property type="entry name" value="P-loop containing nucleotide triphosphate hydrolases"/>
    <property type="match status" value="1"/>
</dbReference>
<keyword evidence="3 8" id="KW-0812">Transmembrane</keyword>
<feature type="transmembrane region" description="Helical" evidence="8">
    <location>
        <begin position="37"/>
        <end position="56"/>
    </location>
</feature>
<evidence type="ECO:0000256" key="2">
    <source>
        <dbReference type="ARBA" id="ARBA00022448"/>
    </source>
</evidence>
<evidence type="ECO:0000313" key="12">
    <source>
        <dbReference type="Proteomes" id="UP000287563"/>
    </source>
</evidence>
<reference evidence="11 12" key="1">
    <citation type="submission" date="2018-11" db="EMBL/GenBank/DDBJ databases">
        <title>Photobacterium sp. BEI247 sp. nov., a marine bacterium isolated from Yongle Blue Hole in the South China Sea.</title>
        <authorList>
            <person name="Wang X."/>
        </authorList>
    </citation>
    <scope>NUCLEOTIDE SEQUENCE [LARGE SCALE GENOMIC DNA]</scope>
    <source>
        <strain evidence="12">BEI247</strain>
    </source>
</reference>
<dbReference type="InterPro" id="IPR011527">
    <property type="entry name" value="ABC1_TM_dom"/>
</dbReference>
<dbReference type="InterPro" id="IPR003593">
    <property type="entry name" value="AAA+_ATPase"/>
</dbReference>
<feature type="domain" description="ABC transmembrane type-1" evidence="10">
    <location>
        <begin position="1"/>
        <end position="281"/>
    </location>
</feature>
<dbReference type="PROSITE" id="PS50929">
    <property type="entry name" value="ABC_TM1F"/>
    <property type="match status" value="1"/>
</dbReference>
<dbReference type="InterPro" id="IPR027417">
    <property type="entry name" value="P-loop_NTPase"/>
</dbReference>
<name>A0A3S3T009_9GAMM</name>
<keyword evidence="12" id="KW-1185">Reference proteome</keyword>
<protein>
    <submittedName>
        <fullName evidence="11">ABC transporter ATP-binding protein</fullName>
    </submittedName>
</protein>
<accession>A0A3S3T009</accession>
<evidence type="ECO:0000256" key="1">
    <source>
        <dbReference type="ARBA" id="ARBA00004651"/>
    </source>
</evidence>
<dbReference type="InterPro" id="IPR003439">
    <property type="entry name" value="ABC_transporter-like_ATP-bd"/>
</dbReference>
<dbReference type="SUPFAM" id="SSF52540">
    <property type="entry name" value="P-loop containing nucleoside triphosphate hydrolases"/>
    <property type="match status" value="1"/>
</dbReference>
<organism evidence="11 12">
    <name type="scientific">Photobacterium chitinilyticum</name>
    <dbReference type="NCBI Taxonomy" id="2485123"/>
    <lineage>
        <taxon>Bacteria</taxon>
        <taxon>Pseudomonadati</taxon>
        <taxon>Pseudomonadota</taxon>
        <taxon>Gammaproteobacteria</taxon>
        <taxon>Vibrionales</taxon>
        <taxon>Vibrionaceae</taxon>
        <taxon>Photobacterium</taxon>
    </lineage>
</organism>
<keyword evidence="5 11" id="KW-0067">ATP-binding</keyword>
<keyword evidence="6 8" id="KW-1133">Transmembrane helix</keyword>
<dbReference type="FunFam" id="3.40.50.300:FF:000287">
    <property type="entry name" value="Multidrug ABC transporter ATP-binding protein"/>
    <property type="match status" value="1"/>
</dbReference>
<dbReference type="InterPro" id="IPR039421">
    <property type="entry name" value="Type_1_exporter"/>
</dbReference>
<dbReference type="PANTHER" id="PTHR24221:SF397">
    <property type="entry name" value="ABC TRANSPORTER, ATP-BINDING TRANSMEMBRANE PROTEIN"/>
    <property type="match status" value="1"/>
</dbReference>
<feature type="transmembrane region" description="Helical" evidence="8">
    <location>
        <begin position="137"/>
        <end position="154"/>
    </location>
</feature>
<dbReference type="OrthoDB" id="9806127at2"/>
<evidence type="ECO:0000256" key="3">
    <source>
        <dbReference type="ARBA" id="ARBA00022692"/>
    </source>
</evidence>
<evidence type="ECO:0000256" key="8">
    <source>
        <dbReference type="SAM" id="Phobius"/>
    </source>
</evidence>
<dbReference type="PROSITE" id="PS00211">
    <property type="entry name" value="ABC_TRANSPORTER_1"/>
    <property type="match status" value="1"/>
</dbReference>
<dbReference type="GO" id="GO:0005524">
    <property type="term" value="F:ATP binding"/>
    <property type="evidence" value="ECO:0007669"/>
    <property type="project" value="UniProtKB-KW"/>
</dbReference>